<protein>
    <submittedName>
        <fullName evidence="1">Uncharacterized protein</fullName>
    </submittedName>
</protein>
<proteinExistence type="predicted"/>
<evidence type="ECO:0000313" key="1">
    <source>
        <dbReference type="EMBL" id="KOH43918.1"/>
    </source>
</evidence>
<comment type="caution">
    <text evidence="1">The sequence shown here is derived from an EMBL/GenBank/DDBJ whole genome shotgun (WGS) entry which is preliminary data.</text>
</comment>
<dbReference type="RefSeq" id="WP_053185349.1">
    <property type="nucleotide sequence ID" value="NZ_LGIA01000175.1"/>
</dbReference>
<dbReference type="OrthoDB" id="1122738at2"/>
<evidence type="ECO:0000313" key="2">
    <source>
        <dbReference type="Proteomes" id="UP000036958"/>
    </source>
</evidence>
<dbReference type="AlphaFoldDB" id="A0A0L8V6D3"/>
<accession>A0A0L8V6D3</accession>
<gene>
    <name evidence="1" type="ORF">NC99_32770</name>
</gene>
<keyword evidence="2" id="KW-1185">Reference proteome</keyword>
<dbReference type="Proteomes" id="UP000036958">
    <property type="component" value="Unassembled WGS sequence"/>
</dbReference>
<name>A0A0L8V6D3_9BACT</name>
<dbReference type="STRING" id="1409788.NC99_32770"/>
<reference evidence="2" key="1">
    <citation type="submission" date="2015-07" db="EMBL/GenBank/DDBJ databases">
        <title>Genome sequencing of Sunxiuqinia dokdonensis strain SK.</title>
        <authorList>
            <person name="Ahn S."/>
            <person name="Kim B.-C."/>
        </authorList>
    </citation>
    <scope>NUCLEOTIDE SEQUENCE [LARGE SCALE GENOMIC DNA]</scope>
    <source>
        <strain evidence="2">SK</strain>
    </source>
</reference>
<dbReference type="EMBL" id="LGIA01000175">
    <property type="protein sequence ID" value="KOH43918.1"/>
    <property type="molecule type" value="Genomic_DNA"/>
</dbReference>
<sequence length="71" mass="8298">MISQRHLGKLCPYAKDCPVYQEELKIEKVSSFLIKNVFCNRGYKGWKNCERFNLAEEGREIPATATPYKQK</sequence>
<organism evidence="1 2">
    <name type="scientific">Sunxiuqinia dokdonensis</name>
    <dbReference type="NCBI Taxonomy" id="1409788"/>
    <lineage>
        <taxon>Bacteria</taxon>
        <taxon>Pseudomonadati</taxon>
        <taxon>Bacteroidota</taxon>
        <taxon>Bacteroidia</taxon>
        <taxon>Marinilabiliales</taxon>
        <taxon>Prolixibacteraceae</taxon>
        <taxon>Sunxiuqinia</taxon>
    </lineage>
</organism>